<dbReference type="RefSeq" id="WP_029096133.1">
    <property type="nucleotide sequence ID" value="NZ_CAADJA010000002.1"/>
</dbReference>
<dbReference type="Proteomes" id="UP000224974">
    <property type="component" value="Unassembled WGS sequence"/>
</dbReference>
<evidence type="ECO:0000313" key="3">
    <source>
        <dbReference type="Proteomes" id="UP000224974"/>
    </source>
</evidence>
<organism evidence="1 3">
    <name type="scientific">Budvicia aquatica</name>
    <dbReference type="NCBI Taxonomy" id="82979"/>
    <lineage>
        <taxon>Bacteria</taxon>
        <taxon>Pseudomonadati</taxon>
        <taxon>Pseudomonadota</taxon>
        <taxon>Gammaproteobacteria</taxon>
        <taxon>Enterobacterales</taxon>
        <taxon>Budviciaceae</taxon>
        <taxon>Budvicia</taxon>
    </lineage>
</organism>
<keyword evidence="3" id="KW-1185">Reference proteome</keyword>
<evidence type="ECO:0000313" key="1">
    <source>
        <dbReference type="EMBL" id="PHI30188.1"/>
    </source>
</evidence>
<proteinExistence type="predicted"/>
<dbReference type="Proteomes" id="UP000373449">
    <property type="component" value="Unassembled WGS sequence"/>
</dbReference>
<accession>A0A2C6DIR1</accession>
<evidence type="ECO:0000313" key="2">
    <source>
        <dbReference type="EMBL" id="VFS49227.1"/>
    </source>
</evidence>
<dbReference type="EMBL" id="PDDX01000001">
    <property type="protein sequence ID" value="PHI30188.1"/>
    <property type="molecule type" value="Genomic_DNA"/>
</dbReference>
<dbReference type="OrthoDB" id="6604308at2"/>
<reference evidence="1" key="1">
    <citation type="submission" date="2017-09" db="EMBL/GenBank/DDBJ databases">
        <title>FDA dAtabase for Regulatory Grade micrObial Sequences (FDA-ARGOS): Supporting development and validation of Infectious Disease Dx tests.</title>
        <authorList>
            <person name="Minogue T."/>
            <person name="Wolcott M."/>
            <person name="Wasieloski L."/>
            <person name="Aguilar W."/>
            <person name="Moore D."/>
            <person name="Tallon L.J."/>
            <person name="Sadzewicz L."/>
            <person name="Ott S."/>
            <person name="Zhao X."/>
            <person name="Nagaraj S."/>
            <person name="Vavikolanu K."/>
            <person name="Aluvathingal J."/>
            <person name="Nadendla S."/>
            <person name="Sichtig H."/>
        </authorList>
    </citation>
    <scope>NUCLEOTIDE SEQUENCE</scope>
    <source>
        <strain evidence="1">FDAARGOS_387</strain>
    </source>
</reference>
<dbReference type="EMBL" id="CAADJA010000002">
    <property type="protein sequence ID" value="VFS49227.1"/>
    <property type="molecule type" value="Genomic_DNA"/>
</dbReference>
<gene>
    <name evidence="1" type="ORF">CRN84_12985</name>
    <name evidence="2" type="ORF">NCTC12282_03691</name>
</gene>
<reference evidence="2 4" key="3">
    <citation type="submission" date="2019-03" db="EMBL/GenBank/DDBJ databases">
        <authorList>
            <consortium name="Pathogen Informatics"/>
        </authorList>
    </citation>
    <scope>NUCLEOTIDE SEQUENCE [LARGE SCALE GENOMIC DNA]</scope>
    <source>
        <strain evidence="2 4">NCTC12282</strain>
    </source>
</reference>
<sequence length="66" mass="7223">MLENYLLSTATHEERQRVIAVEAALEVIKATLSDTNDGNGVSFQLQAAEKHIKSLADAIQNAIDKK</sequence>
<reference evidence="3" key="2">
    <citation type="submission" date="2017-09" db="EMBL/GenBank/DDBJ databases">
        <title>FDA dAtabase for Regulatory Grade micrObial Sequences (FDA-ARGOS): Supporting development and validation of Infectious Disease Dx tests.</title>
        <authorList>
            <person name="Minogue T."/>
            <person name="Wolcott M."/>
            <person name="Wasieloski L."/>
            <person name="Aguilar W."/>
            <person name="Moore D."/>
            <person name="Tallon L."/>
            <person name="Sadzewicz L."/>
            <person name="Ott S."/>
            <person name="Zhao X."/>
            <person name="Nagaraj S."/>
            <person name="Vavikolanu K."/>
            <person name="Aluvathingal J."/>
            <person name="Nadendla S."/>
            <person name="Sichtig H."/>
        </authorList>
    </citation>
    <scope>NUCLEOTIDE SEQUENCE [LARGE SCALE GENOMIC DNA]</scope>
    <source>
        <strain evidence="3">FDAARGOS_387</strain>
    </source>
</reference>
<protein>
    <submittedName>
        <fullName evidence="1">Uncharacterized protein</fullName>
    </submittedName>
</protein>
<evidence type="ECO:0000313" key="4">
    <source>
        <dbReference type="Proteomes" id="UP000373449"/>
    </source>
</evidence>
<dbReference type="AlphaFoldDB" id="A0A2C6DIR1"/>
<name>A0A2C6DIR1_9GAMM</name>